<dbReference type="Ensembl" id="ENSMSIT00000022256.1">
    <property type="protein sequence ID" value="ENSMSIP00000017594.1"/>
    <property type="gene ID" value="ENSMSIG00000015018.1"/>
</dbReference>
<dbReference type="AlphaFoldDB" id="A0A8C6H7S9"/>
<comment type="subunit">
    <text evidence="1">Heterodimer of an alpha and a beta subunit.</text>
</comment>
<dbReference type="GO" id="GO:0051016">
    <property type="term" value="P:barbed-end actin filament capping"/>
    <property type="evidence" value="ECO:0007669"/>
    <property type="project" value="UniProtKB-UniRule"/>
</dbReference>
<keyword evidence="1" id="KW-0117">Actin capping</keyword>
<accession>A0A8C6H7S9</accession>
<keyword evidence="3" id="KW-1185">Reference proteome</keyword>
<keyword evidence="1" id="KW-0009">Actin-binding</keyword>
<dbReference type="InterPro" id="IPR037282">
    <property type="entry name" value="CapZ_alpha/beta"/>
</dbReference>
<comment type="similarity">
    <text evidence="1">Belongs to the F-actin-capping protein alpha subunit family.</text>
</comment>
<name>A0A8C6H7S9_MUSSI</name>
<dbReference type="SUPFAM" id="SSF90096">
    <property type="entry name" value="Subunits of heterodimeric actin filament capping protein Capz"/>
    <property type="match status" value="1"/>
</dbReference>
<proteinExistence type="inferred from homology"/>
<evidence type="ECO:0000256" key="1">
    <source>
        <dbReference type="RuleBase" id="RU365077"/>
    </source>
</evidence>
<evidence type="ECO:0000313" key="2">
    <source>
        <dbReference type="Ensembl" id="ENSMSIP00000017594.1"/>
    </source>
</evidence>
<dbReference type="GO" id="GO:0008290">
    <property type="term" value="C:F-actin capping protein complex"/>
    <property type="evidence" value="ECO:0007669"/>
    <property type="project" value="UniProtKB-UniRule"/>
</dbReference>
<protein>
    <recommendedName>
        <fullName evidence="1">F-actin-capping protein subunit alpha</fullName>
    </recommendedName>
</protein>
<organism evidence="2 3">
    <name type="scientific">Mus spicilegus</name>
    <name type="common">Mound-building mouse</name>
    <dbReference type="NCBI Taxonomy" id="10103"/>
    <lineage>
        <taxon>Eukaryota</taxon>
        <taxon>Metazoa</taxon>
        <taxon>Chordata</taxon>
        <taxon>Craniata</taxon>
        <taxon>Vertebrata</taxon>
        <taxon>Euteleostomi</taxon>
        <taxon>Mammalia</taxon>
        <taxon>Eutheria</taxon>
        <taxon>Euarchontoglires</taxon>
        <taxon>Glires</taxon>
        <taxon>Rodentia</taxon>
        <taxon>Myomorpha</taxon>
        <taxon>Muroidea</taxon>
        <taxon>Muridae</taxon>
        <taxon>Murinae</taxon>
        <taxon>Mus</taxon>
        <taxon>Mus</taxon>
    </lineage>
</organism>
<reference evidence="2" key="2">
    <citation type="submission" date="2025-09" db="UniProtKB">
        <authorList>
            <consortium name="Ensembl"/>
        </authorList>
    </citation>
    <scope>IDENTIFICATION</scope>
</reference>
<dbReference type="Gene3D" id="3.30.1140.60">
    <property type="entry name" value="F-actin capping protein, alpha subunit"/>
    <property type="match status" value="1"/>
</dbReference>
<dbReference type="InterPro" id="IPR002189">
    <property type="entry name" value="CapZ_alpha"/>
</dbReference>
<sequence length="97" mass="11140">MANFEDRVSDEEKVCIAAKFITHAPPGEFNEVFNDVRLLGQHAPSLSDCFGHLRHLTIVVFRHLDWGFWGPCWEAKKVSWKFHGSSFSRVLILNPNT</sequence>
<comment type="function">
    <text evidence="1">F-actin-capping proteins bind in a Ca(2+)-independent manner to the fast growing ends of actin filaments (barbed end) thereby blocking the exchange of subunits at these ends. Unlike other capping proteins (such as gelsolin and severin), these proteins do not sever actin filaments.</text>
</comment>
<dbReference type="GeneTree" id="ENSGT00940000164980"/>
<dbReference type="InterPro" id="IPR042489">
    <property type="entry name" value="CapZ_alpha_1"/>
</dbReference>
<dbReference type="GO" id="GO:0003779">
    <property type="term" value="F:actin binding"/>
    <property type="evidence" value="ECO:0007669"/>
    <property type="project" value="UniProtKB-KW"/>
</dbReference>
<reference evidence="2" key="1">
    <citation type="submission" date="2025-08" db="UniProtKB">
        <authorList>
            <consortium name="Ensembl"/>
        </authorList>
    </citation>
    <scope>IDENTIFICATION</scope>
</reference>
<dbReference type="Pfam" id="PF01267">
    <property type="entry name" value="F-actin_cap_A"/>
    <property type="match status" value="1"/>
</dbReference>
<evidence type="ECO:0000313" key="3">
    <source>
        <dbReference type="Proteomes" id="UP000694415"/>
    </source>
</evidence>
<dbReference type="Proteomes" id="UP000694415">
    <property type="component" value="Unplaced"/>
</dbReference>